<gene>
    <name evidence="2" type="ORF">SORDD16_01717</name>
</gene>
<feature type="transmembrane region" description="Helical" evidence="1">
    <location>
        <begin position="185"/>
        <end position="205"/>
    </location>
</feature>
<dbReference type="AlphaFoldDB" id="A0A139P9E8"/>
<feature type="transmembrane region" description="Helical" evidence="1">
    <location>
        <begin position="138"/>
        <end position="164"/>
    </location>
</feature>
<reference evidence="2 3" key="1">
    <citation type="submission" date="2016-01" db="EMBL/GenBank/DDBJ databases">
        <title>Highly variable Streptococcus oralis are common among viridans streptococci isolated from primates.</title>
        <authorList>
            <person name="Denapaite D."/>
            <person name="Rieger M."/>
            <person name="Koendgen S."/>
            <person name="Brueckner R."/>
            <person name="Ochigava I."/>
            <person name="Kappeler P."/>
            <person name="Maetz-Rensing K."/>
            <person name="Leendertz F."/>
            <person name="Hakenbeck R."/>
        </authorList>
    </citation>
    <scope>NUCLEOTIDE SEQUENCE [LARGE SCALE GENOMIC DNA]</scope>
    <source>
        <strain evidence="2 3">DD16</strain>
    </source>
</reference>
<dbReference type="Pfam" id="PF07242">
    <property type="entry name" value="DUF1430"/>
    <property type="match status" value="1"/>
</dbReference>
<dbReference type="Proteomes" id="UP000072653">
    <property type="component" value="Unassembled WGS sequence"/>
</dbReference>
<evidence type="ECO:0000313" key="2">
    <source>
        <dbReference type="EMBL" id="KXT84782.1"/>
    </source>
</evidence>
<feature type="transmembrane region" description="Helical" evidence="1">
    <location>
        <begin position="211"/>
        <end position="229"/>
    </location>
</feature>
<keyword evidence="1" id="KW-0472">Membrane</keyword>
<dbReference type="EMBL" id="LQOB01000303">
    <property type="protein sequence ID" value="KXT84782.1"/>
    <property type="molecule type" value="Genomic_DNA"/>
</dbReference>
<sequence>MPESLRGESSYYQGIFTDYLQNFSSESVDVTSQKHYLPQVTLAFTEIGQERFLYNDGYKTTRQYLKDPIIVVLTPQATGTGPVAGMLWGTTANNGLKLDSYQDSITALKEQDLYHKVSYLVKSQLFFAKVLNDKRMEFYSLLIGTILTLSTAILLFDSMNLLYFEQFRREIMIKRLSGMTIHELHGKYLLAQGGILLLGLILSSLLTGDGLMSALVVALFTINALSILVRQDKKEEAGSMAVLKGK</sequence>
<evidence type="ECO:0000313" key="3">
    <source>
        <dbReference type="Proteomes" id="UP000072653"/>
    </source>
</evidence>
<organism evidence="2 3">
    <name type="scientific">Streptococcus oralis</name>
    <dbReference type="NCBI Taxonomy" id="1303"/>
    <lineage>
        <taxon>Bacteria</taxon>
        <taxon>Bacillati</taxon>
        <taxon>Bacillota</taxon>
        <taxon>Bacilli</taxon>
        <taxon>Lactobacillales</taxon>
        <taxon>Streptococcaceae</taxon>
        <taxon>Streptococcus</taxon>
    </lineage>
</organism>
<dbReference type="InterPro" id="IPR006541">
    <property type="entry name" value="Bacteriocin_ass"/>
</dbReference>
<proteinExistence type="predicted"/>
<name>A0A139P9E8_STROR</name>
<dbReference type="PATRIC" id="fig|1303.79.peg.2029"/>
<keyword evidence="1" id="KW-1133">Transmembrane helix</keyword>
<comment type="caution">
    <text evidence="2">The sequence shown here is derived from an EMBL/GenBank/DDBJ whole genome shotgun (WGS) entry which is preliminary data.</text>
</comment>
<accession>A0A139P9E8</accession>
<protein>
    <submittedName>
        <fullName evidence="2">Putative immunity protein</fullName>
    </submittedName>
</protein>
<evidence type="ECO:0000256" key="1">
    <source>
        <dbReference type="SAM" id="Phobius"/>
    </source>
</evidence>
<keyword evidence="1" id="KW-0812">Transmembrane</keyword>